<evidence type="ECO:0000313" key="3">
    <source>
        <dbReference type="Proteomes" id="UP000001299"/>
    </source>
</evidence>
<proteinExistence type="predicted"/>
<dbReference type="RefSeq" id="WP_013282903.1">
    <property type="nucleotide sequence ID" value="NC_014389.1"/>
</dbReference>
<reference evidence="2 3" key="1">
    <citation type="journal article" date="2010" name="PLoS ONE">
        <title>The glycobiome of the rumen bacterium Butyrivibrio proteoclasticus B316(T) highlights adaptation to a polysaccharide-rich environment.</title>
        <authorList>
            <person name="Kelly W.J."/>
            <person name="Leahy S.C."/>
            <person name="Altermann E."/>
            <person name="Yeoman C.J."/>
            <person name="Dunne J.C."/>
            <person name="Kong Z."/>
            <person name="Pacheco D.M."/>
            <person name="Li D."/>
            <person name="Noel S.J."/>
            <person name="Moon C.D."/>
            <person name="Cookson A.L."/>
            <person name="Attwood G.T."/>
        </authorList>
    </citation>
    <scope>NUCLEOTIDE SEQUENCE [LARGE SCALE GENOMIC DNA]</scope>
    <source>
        <strain evidence="3">ATCC 51982 / DSM 14932 / B316</strain>
        <plasmid evidence="3">Plasmid pCY360</plasmid>
    </source>
</reference>
<dbReference type="Proteomes" id="UP000001299">
    <property type="component" value="Plasmid pCY360"/>
</dbReference>
<name>E0S4C2_BUTPB</name>
<feature type="transmembrane region" description="Helical" evidence="1">
    <location>
        <begin position="84"/>
        <end position="102"/>
    </location>
</feature>
<keyword evidence="1" id="KW-1133">Transmembrane helix</keyword>
<protein>
    <submittedName>
        <fullName evidence="2">Uncharacterized protein</fullName>
    </submittedName>
</protein>
<keyword evidence="1" id="KW-0812">Transmembrane</keyword>
<sequence length="237" mass="26656">MKTNSKLLTVLFMLVCVITPLLIYGLTGSFIESSASRNGRGIDGFGAAIVTAFLAEIIRLAGLAGYAVMACFCIRRIINFKMPIWSVIIPLIPAIIIIGSIITDQTRAYVERKTYDADAYVQLITEHKKVFIRNTDKGNSAVNTDYIWSFMLGTWQPAAYNSLDEQKQKNIFNEAVPILMQDIENETLCDESGYNKDIGKPIYSEVTIESWNWNPETGTLSVIYNNGENDVFIKQWK</sequence>
<geneLocation type="plasmid" evidence="2 3">
    <name>pCY360</name>
</geneLocation>
<dbReference type="HOGENOM" id="CLU_1168960_0_0_9"/>
<keyword evidence="2" id="KW-0614">Plasmid</keyword>
<evidence type="ECO:0000256" key="1">
    <source>
        <dbReference type="SAM" id="Phobius"/>
    </source>
</evidence>
<dbReference type="EMBL" id="CP001812">
    <property type="protein sequence ID" value="ADL36254.1"/>
    <property type="molecule type" value="Genomic_DNA"/>
</dbReference>
<gene>
    <name evidence="2" type="ordered locus">bpr_II317</name>
</gene>
<evidence type="ECO:0000313" key="2">
    <source>
        <dbReference type="EMBL" id="ADL36254.1"/>
    </source>
</evidence>
<keyword evidence="3" id="KW-1185">Reference proteome</keyword>
<organism evidence="2 3">
    <name type="scientific">Butyrivibrio proteoclasticus (strain ATCC 51982 / DSM 14932 / B316)</name>
    <name type="common">Clostridium proteoclasticum</name>
    <dbReference type="NCBI Taxonomy" id="515622"/>
    <lineage>
        <taxon>Bacteria</taxon>
        <taxon>Bacillati</taxon>
        <taxon>Bacillota</taxon>
        <taxon>Clostridia</taxon>
        <taxon>Lachnospirales</taxon>
        <taxon>Lachnospiraceae</taxon>
        <taxon>Butyrivibrio</taxon>
    </lineage>
</organism>
<feature type="transmembrane region" description="Helical" evidence="1">
    <location>
        <begin position="47"/>
        <end position="72"/>
    </location>
</feature>
<dbReference type="AlphaFoldDB" id="E0S4C2"/>
<dbReference type="KEGG" id="bpb:bpr_II317"/>
<feature type="transmembrane region" description="Helical" evidence="1">
    <location>
        <begin position="7"/>
        <end position="27"/>
    </location>
</feature>
<accession>E0S4C2</accession>
<keyword evidence="1" id="KW-0472">Membrane</keyword>